<reference evidence="3 4" key="1">
    <citation type="submission" date="2015-07" db="EMBL/GenBank/DDBJ databases">
        <authorList>
            <person name="Noorani M."/>
        </authorList>
    </citation>
    <scope>NUCLEOTIDE SEQUENCE [LARGE SCALE GENOMIC DNA]</scope>
    <source>
        <strain evidence="3">BBA 69670</strain>
    </source>
</reference>
<dbReference type="SMART" id="SM00271">
    <property type="entry name" value="DnaJ"/>
    <property type="match status" value="1"/>
</dbReference>
<feature type="compositionally biased region" description="Basic and acidic residues" evidence="1">
    <location>
        <begin position="189"/>
        <end position="201"/>
    </location>
</feature>
<dbReference type="InterPro" id="IPR036869">
    <property type="entry name" value="J_dom_sf"/>
</dbReference>
<dbReference type="EMBL" id="CYGV01000757">
    <property type="protein sequence ID" value="CUA69301.1"/>
    <property type="molecule type" value="Genomic_DNA"/>
</dbReference>
<sequence>MSLGTLFARPIRPTTTSFSGIHANTIPRVIGYTPNCLSRYFSQTCNVRATHYETLGIPQNATRGQIKASFYNLSKRYHPDVNPETKDKFVAVNEAYGVLHDDRARRAYDRTLTGSVTHENPSGAPSWAHDTLHRRPRATHAWESPRRHRAQHGAHQHPNAHHARTSTGGYTHASPHARRATGGGGYSHLPREDPNSPHSRLERESAVWRVVKVFGLLWVVLSLTGLTVHAGKK</sequence>
<accession>A0A0K6FSS4</accession>
<dbReference type="InterPro" id="IPR001623">
    <property type="entry name" value="DnaJ_domain"/>
</dbReference>
<evidence type="ECO:0000259" key="2">
    <source>
        <dbReference type="PROSITE" id="PS50076"/>
    </source>
</evidence>
<feature type="domain" description="J" evidence="2">
    <location>
        <begin position="50"/>
        <end position="112"/>
    </location>
</feature>
<dbReference type="PROSITE" id="PS50076">
    <property type="entry name" value="DNAJ_2"/>
    <property type="match status" value="1"/>
</dbReference>
<name>A0A0K6FSS4_9AGAM</name>
<dbReference type="Gene3D" id="1.10.287.110">
    <property type="entry name" value="DnaJ domain"/>
    <property type="match status" value="1"/>
</dbReference>
<gene>
    <name evidence="3" type="ORF">RSOLAG22IIIB_08425</name>
</gene>
<dbReference type="Pfam" id="PF00226">
    <property type="entry name" value="DnaJ"/>
    <property type="match status" value="1"/>
</dbReference>
<dbReference type="InterPro" id="IPR052763">
    <property type="entry name" value="DnaJ_C4"/>
</dbReference>
<dbReference type="SUPFAM" id="SSF46565">
    <property type="entry name" value="Chaperone J-domain"/>
    <property type="match status" value="1"/>
</dbReference>
<evidence type="ECO:0000313" key="3">
    <source>
        <dbReference type="EMBL" id="CUA69301.1"/>
    </source>
</evidence>
<proteinExistence type="predicted"/>
<dbReference type="Proteomes" id="UP000044841">
    <property type="component" value="Unassembled WGS sequence"/>
</dbReference>
<evidence type="ECO:0000256" key="1">
    <source>
        <dbReference type="SAM" id="MobiDB-lite"/>
    </source>
</evidence>
<dbReference type="PRINTS" id="PR00625">
    <property type="entry name" value="JDOMAIN"/>
</dbReference>
<organism evidence="3 4">
    <name type="scientific">Rhizoctonia solani</name>
    <dbReference type="NCBI Taxonomy" id="456999"/>
    <lineage>
        <taxon>Eukaryota</taxon>
        <taxon>Fungi</taxon>
        <taxon>Dikarya</taxon>
        <taxon>Basidiomycota</taxon>
        <taxon>Agaricomycotina</taxon>
        <taxon>Agaricomycetes</taxon>
        <taxon>Cantharellales</taxon>
        <taxon>Ceratobasidiaceae</taxon>
        <taxon>Rhizoctonia</taxon>
    </lineage>
</organism>
<dbReference type="CDD" id="cd06257">
    <property type="entry name" value="DnaJ"/>
    <property type="match status" value="1"/>
</dbReference>
<protein>
    <recommendedName>
        <fullName evidence="2">J domain-containing protein</fullName>
    </recommendedName>
</protein>
<evidence type="ECO:0000313" key="4">
    <source>
        <dbReference type="Proteomes" id="UP000044841"/>
    </source>
</evidence>
<dbReference type="PANTHER" id="PTHR44825:SF1">
    <property type="entry name" value="DNAJ HOMOLOG SUBFAMILY C MEMBER 4"/>
    <property type="match status" value="1"/>
</dbReference>
<feature type="compositionally biased region" description="Basic residues" evidence="1">
    <location>
        <begin position="146"/>
        <end position="164"/>
    </location>
</feature>
<dbReference type="AlphaFoldDB" id="A0A0K6FSS4"/>
<keyword evidence="4" id="KW-1185">Reference proteome</keyword>
<feature type="region of interest" description="Disordered" evidence="1">
    <location>
        <begin position="113"/>
        <end position="201"/>
    </location>
</feature>
<dbReference type="PANTHER" id="PTHR44825">
    <property type="match status" value="1"/>
</dbReference>